<gene>
    <name evidence="3" type="ORF">ROA7023_04039</name>
</gene>
<dbReference type="InterPro" id="IPR009739">
    <property type="entry name" value="LprI-like_N"/>
</dbReference>
<dbReference type="OrthoDB" id="7340239at2"/>
<sequence>MTRTAHRLALLIAMAPLATLASPSDECSGSSQVEIANCVSDTLAAVDATVEMFLGFAHASATELDDVTGRAVSAAALDAGQAAWSAYRDAHCEFVGTTFGGGSGTGIAINDCRIELGRARAASLRMYVQ</sequence>
<keyword evidence="4" id="KW-1185">Reference proteome</keyword>
<evidence type="ECO:0000313" key="4">
    <source>
        <dbReference type="Proteomes" id="UP000193900"/>
    </source>
</evidence>
<accession>A0A1Y5TX39</accession>
<dbReference type="EMBL" id="FWFZ01000038">
    <property type="protein sequence ID" value="SLN75861.1"/>
    <property type="molecule type" value="Genomic_DNA"/>
</dbReference>
<dbReference type="Proteomes" id="UP000193900">
    <property type="component" value="Unassembled WGS sequence"/>
</dbReference>
<reference evidence="3 4" key="1">
    <citation type="submission" date="2017-03" db="EMBL/GenBank/DDBJ databases">
        <authorList>
            <person name="Afonso C.L."/>
            <person name="Miller P.J."/>
            <person name="Scott M.A."/>
            <person name="Spackman E."/>
            <person name="Goraichik I."/>
            <person name="Dimitrov K.M."/>
            <person name="Suarez D.L."/>
            <person name="Swayne D.E."/>
        </authorList>
    </citation>
    <scope>NUCLEOTIDE SEQUENCE [LARGE SCALE GENOMIC DNA]</scope>
    <source>
        <strain evidence="3 4">CECT 7023</strain>
    </source>
</reference>
<organism evidence="3 4">
    <name type="scientific">Roseisalinus antarcticus</name>
    <dbReference type="NCBI Taxonomy" id="254357"/>
    <lineage>
        <taxon>Bacteria</taxon>
        <taxon>Pseudomonadati</taxon>
        <taxon>Pseudomonadota</taxon>
        <taxon>Alphaproteobacteria</taxon>
        <taxon>Rhodobacterales</taxon>
        <taxon>Roseobacteraceae</taxon>
        <taxon>Roseisalinus</taxon>
    </lineage>
</organism>
<evidence type="ECO:0000256" key="1">
    <source>
        <dbReference type="SAM" id="SignalP"/>
    </source>
</evidence>
<name>A0A1Y5TX39_9RHOB</name>
<keyword evidence="1" id="KW-0732">Signal</keyword>
<dbReference type="RefSeq" id="WP_085880753.1">
    <property type="nucleotide sequence ID" value="NZ_FWFZ01000038.1"/>
</dbReference>
<feature type="signal peptide" evidence="1">
    <location>
        <begin position="1"/>
        <end position="21"/>
    </location>
</feature>
<protein>
    <recommendedName>
        <fullName evidence="2">Lysozyme inhibitor LprI-like N-terminal domain-containing protein</fullName>
    </recommendedName>
</protein>
<evidence type="ECO:0000259" key="2">
    <source>
        <dbReference type="Pfam" id="PF07007"/>
    </source>
</evidence>
<feature type="chain" id="PRO_5011004874" description="Lysozyme inhibitor LprI-like N-terminal domain-containing protein" evidence="1">
    <location>
        <begin position="22"/>
        <end position="129"/>
    </location>
</feature>
<dbReference type="Gene3D" id="1.20.1270.180">
    <property type="match status" value="1"/>
</dbReference>
<evidence type="ECO:0000313" key="3">
    <source>
        <dbReference type="EMBL" id="SLN75861.1"/>
    </source>
</evidence>
<proteinExistence type="predicted"/>
<dbReference type="Pfam" id="PF07007">
    <property type="entry name" value="LprI"/>
    <property type="match status" value="1"/>
</dbReference>
<dbReference type="AlphaFoldDB" id="A0A1Y5TX39"/>
<feature type="domain" description="Lysozyme inhibitor LprI-like N-terminal" evidence="2">
    <location>
        <begin position="29"/>
        <end position="124"/>
    </location>
</feature>